<evidence type="ECO:0000313" key="2">
    <source>
        <dbReference type="Proteomes" id="UP000887574"/>
    </source>
</evidence>
<accession>A0A915CPB2</accession>
<dbReference type="AlphaFoldDB" id="A0A915CPB2"/>
<keyword evidence="1" id="KW-0175">Coiled coil</keyword>
<feature type="coiled-coil region" evidence="1">
    <location>
        <begin position="48"/>
        <end position="89"/>
    </location>
</feature>
<evidence type="ECO:0000256" key="1">
    <source>
        <dbReference type="SAM" id="Coils"/>
    </source>
</evidence>
<proteinExistence type="predicted"/>
<name>A0A915CPB2_9BILA</name>
<dbReference type="WBParaSite" id="jg11151">
    <property type="protein sequence ID" value="jg11151"/>
    <property type="gene ID" value="jg11151"/>
</dbReference>
<reference evidence="3" key="1">
    <citation type="submission" date="2022-11" db="UniProtKB">
        <authorList>
            <consortium name="WormBaseParasite"/>
        </authorList>
    </citation>
    <scope>IDENTIFICATION</scope>
</reference>
<keyword evidence="2" id="KW-1185">Reference proteome</keyword>
<protein>
    <submittedName>
        <fullName evidence="3">Uncharacterized protein</fullName>
    </submittedName>
</protein>
<organism evidence="2 3">
    <name type="scientific">Ditylenchus dipsaci</name>
    <dbReference type="NCBI Taxonomy" id="166011"/>
    <lineage>
        <taxon>Eukaryota</taxon>
        <taxon>Metazoa</taxon>
        <taxon>Ecdysozoa</taxon>
        <taxon>Nematoda</taxon>
        <taxon>Chromadorea</taxon>
        <taxon>Rhabditida</taxon>
        <taxon>Tylenchina</taxon>
        <taxon>Tylenchomorpha</taxon>
        <taxon>Sphaerularioidea</taxon>
        <taxon>Anguinidae</taxon>
        <taxon>Anguininae</taxon>
        <taxon>Ditylenchus</taxon>
    </lineage>
</organism>
<sequence length="104" mass="12300">MEELTENGPGLHNLEEFQKNETLNVRSQLANLNCKDLRQYFRGFKSIYNELQAKKEEFEVEEIVYREELNNKKQDVEGIKKSLSELKMTVKAGKRTLEKRGMKF</sequence>
<evidence type="ECO:0000313" key="3">
    <source>
        <dbReference type="WBParaSite" id="jg11151"/>
    </source>
</evidence>
<dbReference type="Proteomes" id="UP000887574">
    <property type="component" value="Unplaced"/>
</dbReference>